<dbReference type="Proteomes" id="UP000623440">
    <property type="component" value="Unassembled WGS sequence"/>
</dbReference>
<evidence type="ECO:0000256" key="1">
    <source>
        <dbReference type="SAM" id="MobiDB-lite"/>
    </source>
</evidence>
<evidence type="ECO:0000313" key="3">
    <source>
        <dbReference type="Proteomes" id="UP000623440"/>
    </source>
</evidence>
<gene>
    <name evidence="2" type="ORF">H6G97_20550</name>
</gene>
<sequence>MTKTLSNRSQLSPSVKTSADFISAQQSNEVNQSATKAIAQSTDSQPSSGLQIVHVTTGRVRLRTTDSSLNSILDSIAQDLRSLDGVTEVYVNEQTGSLVINFDESKLSLPEILALKSDIEIKPQASSDPSNNTDPFAAWKSLSFWKEQGISLIPMMTGLAVTGGLGIQGWVSIPVYMIAADATRGVISYLGSQVATSEKNKSDDTSSAIKSDIKSESAIQQEDSEMVAPAKIDYSVVHQIPGRIRLNVPKITEDRAYGRRLEKRIKTDAQVKRVRVNFDAASIAIAYQSRDIPLSYWVSLMELALEINPPTLGITTPNQPLEQVSQTPEVTEATTANHITQVSQTAEITDATTANQTTQVTQTAGVINSTTANQTTPQLSSLWTNLKSPAMSLSLGIMANLPLGT</sequence>
<evidence type="ECO:0000313" key="2">
    <source>
        <dbReference type="EMBL" id="MBD2531844.1"/>
    </source>
</evidence>
<protein>
    <submittedName>
        <fullName evidence="2">Uncharacterized protein</fullName>
    </submittedName>
</protein>
<proteinExistence type="predicted"/>
<feature type="region of interest" description="Disordered" evidence="1">
    <location>
        <begin position="199"/>
        <end position="222"/>
    </location>
</feature>
<accession>A0ABR8DRL6</accession>
<comment type="caution">
    <text evidence="2">The sequence shown here is derived from an EMBL/GenBank/DDBJ whole genome shotgun (WGS) entry which is preliminary data.</text>
</comment>
<name>A0ABR8DRL6_9NOSO</name>
<dbReference type="RefSeq" id="WP_190942513.1">
    <property type="nucleotide sequence ID" value="NZ_JACJSI010000043.1"/>
</dbReference>
<reference evidence="2 3" key="1">
    <citation type="journal article" date="2020" name="ISME J.">
        <title>Comparative genomics reveals insights into cyanobacterial evolution and habitat adaptation.</title>
        <authorList>
            <person name="Chen M.Y."/>
            <person name="Teng W.K."/>
            <person name="Zhao L."/>
            <person name="Hu C.X."/>
            <person name="Zhou Y.K."/>
            <person name="Han B.P."/>
            <person name="Song L.R."/>
            <person name="Shu W.S."/>
        </authorList>
    </citation>
    <scope>NUCLEOTIDE SEQUENCE [LARGE SCALE GENOMIC DNA]</scope>
    <source>
        <strain evidence="2 3">FACHB-838</strain>
    </source>
</reference>
<dbReference type="Pfam" id="PF19991">
    <property type="entry name" value="HMA_2"/>
    <property type="match status" value="2"/>
</dbReference>
<organism evidence="2 3">
    <name type="scientific">Nostoc flagelliforme FACHB-838</name>
    <dbReference type="NCBI Taxonomy" id="2692904"/>
    <lineage>
        <taxon>Bacteria</taxon>
        <taxon>Bacillati</taxon>
        <taxon>Cyanobacteriota</taxon>
        <taxon>Cyanophyceae</taxon>
        <taxon>Nostocales</taxon>
        <taxon>Nostocaceae</taxon>
        <taxon>Nostoc</taxon>
    </lineage>
</organism>
<dbReference type="EMBL" id="JACJSI010000043">
    <property type="protein sequence ID" value="MBD2531844.1"/>
    <property type="molecule type" value="Genomic_DNA"/>
</dbReference>
<keyword evidence="3" id="KW-1185">Reference proteome</keyword>